<comment type="caution">
    <text evidence="2">The sequence shown here is derived from an EMBL/GenBank/DDBJ whole genome shotgun (WGS) entry which is preliminary data.</text>
</comment>
<dbReference type="Proteomes" id="UP000287247">
    <property type="component" value="Unassembled WGS sequence"/>
</dbReference>
<evidence type="ECO:0000313" key="3">
    <source>
        <dbReference type="Proteomes" id="UP000287247"/>
    </source>
</evidence>
<dbReference type="Pfam" id="PF19995">
    <property type="entry name" value="iSTAND"/>
    <property type="match status" value="1"/>
</dbReference>
<dbReference type="RefSeq" id="WP_124971218.1">
    <property type="nucleotide sequence ID" value="NZ_BDQK01000013.1"/>
</dbReference>
<reference evidence="3" key="1">
    <citation type="submission" date="2017-05" db="EMBL/GenBank/DDBJ databases">
        <title>Physiological properties and genetic analysis related to exopolysaccharide production of fresh-water unicellular cyanobacterium Aphanothece sacrum, Suizenji Nori, that has been cultured as a food source in Japan.</title>
        <authorList>
            <person name="Kanesaki Y."/>
            <person name="Yoshikawa S."/>
            <person name="Ohki K."/>
        </authorList>
    </citation>
    <scope>NUCLEOTIDE SEQUENCE [LARGE SCALE GENOMIC DNA]</scope>
    <source>
        <strain evidence="3">FPU1</strain>
    </source>
</reference>
<accession>A0A401IIL5</accession>
<keyword evidence="3" id="KW-1185">Reference proteome</keyword>
<dbReference type="OrthoDB" id="583275at2"/>
<dbReference type="EMBL" id="BDQK01000013">
    <property type="protein sequence ID" value="GBF81152.1"/>
    <property type="molecule type" value="Genomic_DNA"/>
</dbReference>
<gene>
    <name evidence="2" type="ORF">AsFPU1_2564</name>
</gene>
<feature type="domain" description="Inactive STAND" evidence="1">
    <location>
        <begin position="198"/>
        <end position="306"/>
    </location>
</feature>
<protein>
    <submittedName>
        <fullName evidence="2">ComF family protein</fullName>
    </submittedName>
</protein>
<sequence>MRASRQGKTLIDKTIQEHNQNNKDNKYTRTNDSLAIADGAIQYINTVKVQNGWTDKSKLCLEQIKELKIINNGVPLSKEVCQAKKIQLPIPLKDIKEYVKSQYWKVSGFSDRSWKDFVGGKVPIKDYVFIAYCAILNLSIGKVANFGTCGDSSKRLPRLLYEFNHHSPKRLCNQATAQNNNLMILKIATRPDNKLKLYWLLNRLRIALKPDDEIELKKFDMNSPTYNKIDDLFKEIIEKFGLPQRTQSLSKQVYKQIKAKDKSTFLVFFNVDKKPKSDLDLLLNKFWKPLTEEWTKEQNEHHLIMCWIDYQEDIDWRKMYFFHDNMSQELDNSSLFNCNIPDRFTLEDIKHWLNLDSVSRFTAQYNTFNLSNISDIIWQESEQGNAELLLKSIYQQCDLTWEEHQDLWLKL</sequence>
<proteinExistence type="predicted"/>
<organism evidence="2 3">
    <name type="scientific">Aphanothece sacrum FPU1</name>
    <dbReference type="NCBI Taxonomy" id="1920663"/>
    <lineage>
        <taxon>Bacteria</taxon>
        <taxon>Bacillati</taxon>
        <taxon>Cyanobacteriota</taxon>
        <taxon>Cyanophyceae</taxon>
        <taxon>Oscillatoriophycideae</taxon>
        <taxon>Chroococcales</taxon>
        <taxon>Aphanothecaceae</taxon>
        <taxon>Aphanothece</taxon>
    </lineage>
</organism>
<evidence type="ECO:0000313" key="2">
    <source>
        <dbReference type="EMBL" id="GBF81152.1"/>
    </source>
</evidence>
<name>A0A401IIL5_APHSA</name>
<evidence type="ECO:0000259" key="1">
    <source>
        <dbReference type="Pfam" id="PF19995"/>
    </source>
</evidence>
<dbReference type="InterPro" id="IPR045475">
    <property type="entry name" value="iSTAND"/>
</dbReference>
<dbReference type="AlphaFoldDB" id="A0A401IIL5"/>